<dbReference type="EMBL" id="CP013118">
    <property type="protein sequence ID" value="ALO16321.1"/>
    <property type="molecule type" value="Genomic_DNA"/>
</dbReference>
<feature type="signal peptide" evidence="2">
    <location>
        <begin position="1"/>
        <end position="20"/>
    </location>
</feature>
<feature type="repeat" description="TPR" evidence="1">
    <location>
        <begin position="89"/>
        <end position="122"/>
    </location>
</feature>
<dbReference type="OrthoDB" id="1467230at2"/>
<protein>
    <submittedName>
        <fullName evidence="3">Tetratricopeptide repeat</fullName>
    </submittedName>
</protein>
<sequence length="216" mass="25280" precursor="true">MKRTLLITTLIMIVSTLAFYSCGNPEYDKAIEKADAAMEKKVYKSAKTYYSKALKIMPREEYPQKQLKKVNKILEEIARKKAIEDEKNYKAFIEKADKLYGKEQYAKAREQYQKALNLMPNEKHPKQRIAEIDKMMAEAEAMKNYPYHIVVGAFEVDKNAVNYLDRIQQNYSKQARSLPIGRLDAITYKSYKSLNEAYNDLNKARQITPNAWVWKK</sequence>
<dbReference type="KEGG" id="blq:L21SP5_02698"/>
<proteinExistence type="predicted"/>
<dbReference type="SMART" id="SM00028">
    <property type="entry name" value="TPR"/>
    <property type="match status" value="2"/>
</dbReference>
<feature type="chain" id="PRO_5006599482" evidence="2">
    <location>
        <begin position="21"/>
        <end position="216"/>
    </location>
</feature>
<keyword evidence="4" id="KW-1185">Reference proteome</keyword>
<evidence type="ECO:0000313" key="3">
    <source>
        <dbReference type="EMBL" id="ALO16321.1"/>
    </source>
</evidence>
<dbReference type="AlphaFoldDB" id="A0A0S2I1Z6"/>
<dbReference type="PROSITE" id="PS50005">
    <property type="entry name" value="TPR"/>
    <property type="match status" value="1"/>
</dbReference>
<dbReference type="Proteomes" id="UP000064893">
    <property type="component" value="Chromosome"/>
</dbReference>
<organism evidence="3 4">
    <name type="scientific">Salinivirga cyanobacteriivorans</name>
    <dbReference type="NCBI Taxonomy" id="1307839"/>
    <lineage>
        <taxon>Bacteria</taxon>
        <taxon>Pseudomonadati</taxon>
        <taxon>Bacteroidota</taxon>
        <taxon>Bacteroidia</taxon>
        <taxon>Bacteroidales</taxon>
        <taxon>Salinivirgaceae</taxon>
        <taxon>Salinivirga</taxon>
    </lineage>
</organism>
<evidence type="ECO:0000313" key="4">
    <source>
        <dbReference type="Proteomes" id="UP000064893"/>
    </source>
</evidence>
<keyword evidence="1" id="KW-0802">TPR repeat</keyword>
<evidence type="ECO:0000256" key="1">
    <source>
        <dbReference type="PROSITE-ProRule" id="PRU00339"/>
    </source>
</evidence>
<reference evidence="3 4" key="1">
    <citation type="submission" date="2015-11" db="EMBL/GenBank/DDBJ databases">
        <title>Description and complete genome sequence of a novel strain predominating in hypersaline microbial mats and representing a new family of the Bacteriodetes phylum.</title>
        <authorList>
            <person name="Spring S."/>
            <person name="Bunk B."/>
            <person name="Sproer C."/>
            <person name="Klenk H.-P."/>
        </authorList>
    </citation>
    <scope>NUCLEOTIDE SEQUENCE [LARGE SCALE GENOMIC DNA]</scope>
    <source>
        <strain evidence="3 4">L21-Spi-D4</strain>
    </source>
</reference>
<name>A0A0S2I1Z6_9BACT</name>
<gene>
    <name evidence="3" type="ORF">L21SP5_02698</name>
</gene>
<dbReference type="Gene3D" id="1.25.40.10">
    <property type="entry name" value="Tetratricopeptide repeat domain"/>
    <property type="match status" value="1"/>
</dbReference>
<dbReference type="RefSeq" id="WP_057953705.1">
    <property type="nucleotide sequence ID" value="NZ_CP013118.1"/>
</dbReference>
<dbReference type="InterPro" id="IPR011990">
    <property type="entry name" value="TPR-like_helical_dom_sf"/>
</dbReference>
<accession>A0A0S2I1Z6</accession>
<dbReference type="SUPFAM" id="SSF48452">
    <property type="entry name" value="TPR-like"/>
    <property type="match status" value="1"/>
</dbReference>
<keyword evidence="2" id="KW-0732">Signal</keyword>
<dbReference type="PROSITE" id="PS51257">
    <property type="entry name" value="PROKAR_LIPOPROTEIN"/>
    <property type="match status" value="1"/>
</dbReference>
<evidence type="ECO:0000256" key="2">
    <source>
        <dbReference type="SAM" id="SignalP"/>
    </source>
</evidence>
<dbReference type="InterPro" id="IPR019734">
    <property type="entry name" value="TPR_rpt"/>
</dbReference>